<dbReference type="Proteomes" id="UP001499978">
    <property type="component" value="Unassembled WGS sequence"/>
</dbReference>
<keyword evidence="2" id="KW-1185">Reference proteome</keyword>
<evidence type="ECO:0000313" key="1">
    <source>
        <dbReference type="EMBL" id="GAA2522558.1"/>
    </source>
</evidence>
<dbReference type="InterPro" id="IPR025350">
    <property type="entry name" value="DUF4254"/>
</dbReference>
<proteinExistence type="predicted"/>
<evidence type="ECO:0000313" key="2">
    <source>
        <dbReference type="Proteomes" id="UP001499978"/>
    </source>
</evidence>
<organism evidence="1 2">
    <name type="scientific">Pilimelia columellifera subsp. columellifera</name>
    <dbReference type="NCBI Taxonomy" id="706583"/>
    <lineage>
        <taxon>Bacteria</taxon>
        <taxon>Bacillati</taxon>
        <taxon>Actinomycetota</taxon>
        <taxon>Actinomycetes</taxon>
        <taxon>Micromonosporales</taxon>
        <taxon>Micromonosporaceae</taxon>
        <taxon>Pilimelia</taxon>
    </lineage>
</organism>
<gene>
    <name evidence="1" type="ORF">GCM10010201_20800</name>
</gene>
<protein>
    <submittedName>
        <fullName evidence="1">Uncharacterized protein</fullName>
    </submittedName>
</protein>
<comment type="caution">
    <text evidence="1">The sequence shown here is derived from an EMBL/GenBank/DDBJ whole genome shotgun (WGS) entry which is preliminary data.</text>
</comment>
<dbReference type="Pfam" id="PF14063">
    <property type="entry name" value="DUF4254"/>
    <property type="match status" value="1"/>
</dbReference>
<dbReference type="EMBL" id="BAAARY010000008">
    <property type="protein sequence ID" value="GAA2522558.1"/>
    <property type="molecule type" value="Genomic_DNA"/>
</dbReference>
<name>A0ABP6ASQ3_9ACTN</name>
<accession>A0ABP6ASQ3</accession>
<reference evidence="2" key="1">
    <citation type="journal article" date="2019" name="Int. J. Syst. Evol. Microbiol.">
        <title>The Global Catalogue of Microorganisms (GCM) 10K type strain sequencing project: providing services to taxonomists for standard genome sequencing and annotation.</title>
        <authorList>
            <consortium name="The Broad Institute Genomics Platform"/>
            <consortium name="The Broad Institute Genome Sequencing Center for Infectious Disease"/>
            <person name="Wu L."/>
            <person name="Ma J."/>
        </authorList>
    </citation>
    <scope>NUCLEOTIDE SEQUENCE [LARGE SCALE GENOMIC DNA]</scope>
    <source>
        <strain evidence="2">JCM 3367</strain>
    </source>
</reference>
<sequence length="200" mass="22765">MHRRWHPSDLIVHPAAGSASMISTAPTRPYDIVAALVEEFIISRQPVSELRRLHRRQWELEDASRAPDASAERVGVLKGEIDASNSRRHRLITAIDEQVAYRPADGASRYYSETIGELCDRLIILDLKHQALTDDSTDSVDGISRHLAVTANQLVEHTRRGVAVLPPRVGLKIYRRDAEREMPRQRRRLRTLITSRRSLP</sequence>